<dbReference type="RefSeq" id="WP_160653026.1">
    <property type="nucleotide sequence ID" value="NZ_RSEJ01000015.1"/>
</dbReference>
<organism evidence="1 2">
    <name type="scientific">Photobacterium alginatilyticum</name>
    <dbReference type="NCBI Taxonomy" id="1775171"/>
    <lineage>
        <taxon>Bacteria</taxon>
        <taxon>Pseudomonadati</taxon>
        <taxon>Pseudomonadota</taxon>
        <taxon>Gammaproteobacteria</taxon>
        <taxon>Vibrionales</taxon>
        <taxon>Vibrionaceae</taxon>
        <taxon>Photobacterium</taxon>
    </lineage>
</organism>
<dbReference type="PANTHER" id="PTHR42972">
    <property type="entry name" value="TOL-PAL SYSTEM PROTEIN TOLB"/>
    <property type="match status" value="1"/>
</dbReference>
<gene>
    <name evidence="1" type="ORF">EIZ48_15075</name>
</gene>
<dbReference type="SUPFAM" id="SSF53474">
    <property type="entry name" value="alpha/beta-Hydrolases"/>
    <property type="match status" value="1"/>
</dbReference>
<dbReference type="InterPro" id="IPR029058">
    <property type="entry name" value="AB_hydrolase_fold"/>
</dbReference>
<name>A0ABW9YK30_9GAMM</name>
<evidence type="ECO:0000313" key="2">
    <source>
        <dbReference type="Proteomes" id="UP000738517"/>
    </source>
</evidence>
<dbReference type="Gene3D" id="3.40.50.1820">
    <property type="entry name" value="alpha/beta hydrolase"/>
    <property type="match status" value="2"/>
</dbReference>
<keyword evidence="2" id="KW-1185">Reference proteome</keyword>
<accession>A0ABW9YK30</accession>
<dbReference type="EMBL" id="RSEJ01000015">
    <property type="protein sequence ID" value="NBI53897.1"/>
    <property type="molecule type" value="Genomic_DNA"/>
</dbReference>
<proteinExistence type="predicted"/>
<comment type="caution">
    <text evidence="1">The sequence shown here is derived from an EMBL/GenBank/DDBJ whole genome shotgun (WGS) entry which is preliminary data.</text>
</comment>
<protein>
    <submittedName>
        <fullName evidence="1">Poly(3-hydroxybutyrate) depolymerase</fullName>
    </submittedName>
</protein>
<reference evidence="1 2" key="1">
    <citation type="journal article" date="2017" name="Int. J. Syst. Evol. Microbiol.">
        <title>Photobacterium alginatilyticum sp. nov., a marine bacterium isolated from bottom seawater.</title>
        <authorList>
            <person name="Wang X."/>
            <person name="Wang Y."/>
            <person name="Yang X."/>
            <person name="Sun H."/>
            <person name="Li B."/>
            <person name="Zhang X.H."/>
        </authorList>
    </citation>
    <scope>NUCLEOTIDE SEQUENCE [LARGE SCALE GENOMIC DNA]</scope>
    <source>
        <strain evidence="1 2">P03D4</strain>
    </source>
</reference>
<dbReference type="PANTHER" id="PTHR42972:SF8">
    <property type="entry name" value="POLYHYDROXYBUTYRATE DEPOLYMERASE"/>
    <property type="match status" value="1"/>
</dbReference>
<dbReference type="Proteomes" id="UP000738517">
    <property type="component" value="Unassembled WGS sequence"/>
</dbReference>
<evidence type="ECO:0000313" key="1">
    <source>
        <dbReference type="EMBL" id="NBI53897.1"/>
    </source>
</evidence>
<sequence length="373" mass="40485">MIKELKLTLALLFVLFSALFSTSYSNYALAAKTELPALNALPDATSISGLSSGAFMAAQFHVAYSEKLVGAGIVAGGPWNCAGNNPFSNPFITPILTATTTCMNPCKGSIVGCPSMMYPSSGFLVDLAKQTARIGKIDPVDNLKDDKVYIFSGASDETVVTGVVDTTAEFYQKLGVGDDQILYNNRVDAGHAFITTDQNDTPCSKTKSPYINDCDIPQAQRILKHIYGTQKPAAKTLTGELIEFDQSAFFDDPLTSMNETAFVYVPENCQSEQCKVHVAVHGCEQGVSVIGTTYVKETGYLEAADTNSTIVLFPQVKKSSLNPMNPKGCWDFWGYSTNNLPPYNYYSKEAPQMVAINKMIARLISQPVKLTQN</sequence>